<dbReference type="EMBL" id="JABBFW010000046">
    <property type="protein sequence ID" value="NML18939.1"/>
    <property type="molecule type" value="Genomic_DNA"/>
</dbReference>
<feature type="domain" description="Cadherin" evidence="1">
    <location>
        <begin position="181"/>
        <end position="301"/>
    </location>
</feature>
<dbReference type="InterPro" id="IPR010221">
    <property type="entry name" value="VCBS_dom"/>
</dbReference>
<dbReference type="InterPro" id="IPR041690">
    <property type="entry name" value="Cadherin_5"/>
</dbReference>
<dbReference type="Gene3D" id="2.60.40.2810">
    <property type="match status" value="9"/>
</dbReference>
<dbReference type="InterPro" id="IPR002126">
    <property type="entry name" value="Cadherin-like_dom"/>
</dbReference>
<evidence type="ECO:0000313" key="2">
    <source>
        <dbReference type="EMBL" id="NML18939.1"/>
    </source>
</evidence>
<name>A0A848FKS3_9BURK</name>
<dbReference type="Gene3D" id="2.60.40.3440">
    <property type="match status" value="2"/>
</dbReference>
<accession>A0A848FKS3</accession>
<dbReference type="GO" id="GO:0007156">
    <property type="term" value="P:homophilic cell adhesion via plasma membrane adhesion molecules"/>
    <property type="evidence" value="ECO:0007669"/>
    <property type="project" value="InterPro"/>
</dbReference>
<dbReference type="Pfam" id="PF17892">
    <property type="entry name" value="Cadherin_5"/>
    <property type="match status" value="19"/>
</dbReference>
<keyword evidence="3" id="KW-1185">Reference proteome</keyword>
<sequence length="2167" mass="220553">MATYTASASDEKINGTSGADLIYAQGGNDTVHAGNGDDVVYGGSGQDVLFGMNGNDTLDGNAGSDTIDAGAGDDLVIYRLAENAGSNDLYNAGTGIDTLRLEFTAAEWASARVQSEVARYVAHLASVARTGGDQVSSGAGREFTFDFGGGTTLTVERMEKLLLSVDGKLVNPVDDGAAPRITVHTDAAVGEDEGSGAALSARGSVDFSDADIQESHTVSVAAVAGNTLGGSVTGVITNVATGDGAGQVAWTYNVDRAMVQQLAAGETVTERFNVTVTDSSGKSATQVVTVTITGANDAPVISGTVAQLPAGTEDTSYTVTPAQLLQGFSDVDGDTLSVTGLTVDHGTVVRNADGSWTITPEANYNGPLTLSYGVSDGSATTPASLVVDVAAVNDAPELTGEQAELAAGTEDAAYTVTPAQLLQGFSDVDGDTLSVTGLAVDHGTAVRNADGSWTITPAANYHGPLTLSYGVSDGKATTPASVVVDVAAVNDAPELTGEQAGLAAGTEDTSYTVTPAQLLQGFSDVDGDTLSVTGLTVDHGTVVRNADGSWTITPEANYNGPLTLSYGVSDGKATTPATLVVDVAAVNDAPVLTGTPVELAAGTEDTAYTVTPEQLLQGFTDVDGDRLSVTGLTVDHGTVVRNADGSWTITPEANYNGPLTLSYGVSDGKATTPATLVVDVAAVNDAPELTGTPAELAAGTEDAAYTVTQEQLLQGFTDADGDALSITGLTVDHGTAVRNADGSWTITPEGNYNGPLTLSYGVSDGKATTPATLVVEVDAVNDASELTGEQATLADGTEDTAYTVTQEQLLQGFGDSDGDTLSVTELTVDHGTAVRNADGSWTITPEANYNGPLTLSYGVTDGTATTPATLGLTLAAVNDAPEFSGTPAKLAAGNEDQSYTVTLEQLLQGFTDVDGDTLFVTGLTVDHGTAVRNADGSWTITPEANYHGALTLSYGVSDGTVTTPATLGLTLDAVNDAPAVTGARATLPDGTEDTAYTVTLEQLLQGFSDVDRDTLSVTTLTVDHGTATRNADGSWTITPQANYNGALKLSYGVTDGTATTPATLGLKLAAVNDAPELTGEQAELAAGIEDTAYTVTLEQLLQGFTDVDGDALSVTSLTVDHGTAVRNDDGSWTITPEANYNGPLTLSYEVSDGKASTAASLVVDVAAVNDAPELTGTPAGLAEGTEGQAYTVALEQLLQGFTDADGDTLTVTELTVDHGTAVRNADGSWTITPQANYHGALALSYEVSDGKASTAATLVVELAAVNVAPELTGTPAKLAEGTEDTPYTVTLEQLLQGFADADGDTLTVTELTVDHGTAVCNADGSWTITPAANYHGPLTLSYGVSDGAVSTPATLGLMLASVNDAPVLTGEQATLAKGTEDTSYRVTLEQLLQGFTDVDGDELSVSSLTVDHGTAVRNADGSWTITPQADYNGSLKLSYFVTDGTAATAATLSLTLAAVNDAPALTGAQAELSAAVEDTAYTVTQEQLLQGFTDVDGDRLSVTSLTVDHGTAVRNADGSWTITPQPNYNGALTLSYGVSDGKATTPASLVVEVAAVNDAPELTGARATLAEGSEDTAYTVTLEQLLQGFTDVDGDRLSVTGLTVDHGTAVRNADGSWTITPELNYNGALKLSYGVTDGTVTQAATLGLSLAAVNDAAPAATGGRATLAATEDTTYTVTPEQLLQGFTDVDGDAMSVTALAVDHGTAVRNADGSWTIKLEANYHGALTLSYGVSDGKATTPATLLVEVAAVNDVPAVTGARAQLSAGSEDASYTVTLEQLLQGFSDVDGDTLSITELTVDHGTAVRNADGSWTITPAANYHGALTLSYGVSDGKATTPATLSLALAAVNDAPELSGAAAELSEGSEDTAYTVTLEQLLQGFSDVDGDTLSVTELTVDRGTAVRNADGSWTITPEADYHGPLTLSYGVSDGKATTPATLSVEMAAVNDAPELTGKPATLADGTEDTAYTVTQAQLLQGFTDVDGNTLSITELTVDHGTAVRNADGSWTITPEADYHGPLTLSYGVTDGKAITPATLGLTLAAENVAPALTGEQGALAGGTEDASYTVTQAQLLQGFTDANGDELSVTGLTVDHGTAVRNADGSWTITPEADYSGALTLSYGVSDGRATTPATLAVELAAVEDAPALTGEPATLANGTEDRAYTVTAEQL</sequence>
<evidence type="ECO:0000313" key="3">
    <source>
        <dbReference type="Proteomes" id="UP000574067"/>
    </source>
</evidence>
<gene>
    <name evidence="2" type="ORF">HHL10_28605</name>
</gene>
<evidence type="ECO:0000259" key="1">
    <source>
        <dbReference type="PROSITE" id="PS50268"/>
    </source>
</evidence>
<reference evidence="2 3" key="1">
    <citation type="submission" date="2020-04" db="EMBL/GenBank/DDBJ databases">
        <title>Azohydromonas sp. isolated from soil.</title>
        <authorList>
            <person name="Dahal R.H."/>
        </authorList>
    </citation>
    <scope>NUCLEOTIDE SEQUENCE [LARGE SCALE GENOMIC DNA]</scope>
    <source>
        <strain evidence="2 3">G-1-1-14</strain>
    </source>
</reference>
<protein>
    <submittedName>
        <fullName evidence="2">Cadherin-like domain-containing protein</fullName>
    </submittedName>
</protein>
<feature type="non-terminal residue" evidence="2">
    <location>
        <position position="2167"/>
    </location>
</feature>
<proteinExistence type="predicted"/>
<dbReference type="GO" id="GO:0005509">
    <property type="term" value="F:calcium ion binding"/>
    <property type="evidence" value="ECO:0007669"/>
    <property type="project" value="InterPro"/>
</dbReference>
<dbReference type="GO" id="GO:0016020">
    <property type="term" value="C:membrane"/>
    <property type="evidence" value="ECO:0007669"/>
    <property type="project" value="InterPro"/>
</dbReference>
<organism evidence="2 3">
    <name type="scientific">Azohydromonas caseinilytica</name>
    <dbReference type="NCBI Taxonomy" id="2728836"/>
    <lineage>
        <taxon>Bacteria</taxon>
        <taxon>Pseudomonadati</taxon>
        <taxon>Pseudomonadota</taxon>
        <taxon>Betaproteobacteria</taxon>
        <taxon>Burkholderiales</taxon>
        <taxon>Sphaerotilaceae</taxon>
        <taxon>Azohydromonas</taxon>
    </lineage>
</organism>
<comment type="caution">
    <text evidence="2">The sequence shown here is derived from an EMBL/GenBank/DDBJ whole genome shotgun (WGS) entry which is preliminary data.</text>
</comment>
<dbReference type="Pfam" id="PF00353">
    <property type="entry name" value="HemolysinCabind"/>
    <property type="match status" value="2"/>
</dbReference>
<dbReference type="Proteomes" id="UP000574067">
    <property type="component" value="Unassembled WGS sequence"/>
</dbReference>
<dbReference type="NCBIfam" id="TIGR01965">
    <property type="entry name" value="VCBS_repeat"/>
    <property type="match status" value="1"/>
</dbReference>
<dbReference type="InterPro" id="IPR011049">
    <property type="entry name" value="Serralysin-like_metalloprot_C"/>
</dbReference>
<dbReference type="RefSeq" id="WP_169163839.1">
    <property type="nucleotide sequence ID" value="NZ_JABBFW010000046.1"/>
</dbReference>
<dbReference type="PROSITE" id="PS50268">
    <property type="entry name" value="CADHERIN_2"/>
    <property type="match status" value="1"/>
</dbReference>
<dbReference type="SUPFAM" id="SSF51120">
    <property type="entry name" value="beta-Roll"/>
    <property type="match status" value="1"/>
</dbReference>
<dbReference type="InterPro" id="IPR001343">
    <property type="entry name" value="Hemolysn_Ca-bd"/>
</dbReference>
<dbReference type="NCBIfam" id="NF012211">
    <property type="entry name" value="tand_rpt_95"/>
    <property type="match status" value="19"/>
</dbReference>